<dbReference type="InterPro" id="IPR058594">
    <property type="entry name" value="PB1-like_dom_pln"/>
</dbReference>
<evidence type="ECO:0008006" key="6">
    <source>
        <dbReference type="Google" id="ProtNLM"/>
    </source>
</evidence>
<dbReference type="InterPro" id="IPR004332">
    <property type="entry name" value="Transposase_MuDR"/>
</dbReference>
<evidence type="ECO:0000256" key="1">
    <source>
        <dbReference type="SAM" id="MobiDB-lite"/>
    </source>
</evidence>
<sequence>MAKKVKSNESTCLKHSTQPDLSSAVAQQANFALTRGNQASLQGDWRSAPWLRTTRPPLRGQAGVDASYLTLRAPKEGKQASCVTCNAEGPRKGQPGMLSPQAEKSFMISVFRLRYGTTSLGLVTGSRLGVARRGVFCTQLEVSAGFEGVGSEALWVFGFGVEVLVSAERGGRRRMVGLLNLFPLKNEAKTGKKTSQIQRLTASKLPPPSSFWLWCDEEAFGFLCDEGERKRIEPAIDENSGISLGKKKTKTIFTWRALKEAGNLRQLSCGPPYWPFCYTGYGNLIFDGEITEWSVDPDLWCYFGILASIKVLGHVNIKELWYSLGGVSIVKDRLELLTDDTGVMHMLNIARLNDEVHLYVVHNRIEPDIIEMIDWVDGEVEAEVGTQMKEVEVEAVGDADIVGRGLDEAELGTEIKEVQGDGVAAEVGGEMEEAEGDVEAELGTEIEEVQGDGVVAEVRGEMEEVEEIEEVQGGLDGDSEEVQDEAKVYDFEVEDVHEDEDEGGDDGDDEGGEDVGVEYEDEDENVDDSISIETESLVDVRVEGDMGASKGQPCSPKVECSMTSDNDAVHDVCGLSDIEWVSDKLDSGPDSEDDDPSIPKTLFPTFTMPKSLGEYKWEVGTYFTNKKEFTDAIRTYALSNGKNLKLIKNDNKRVTVKCFGANGKCKWYAHCAYVCLDKSWQLRKVIDEHTCSRDFNVKLITTKWLSERMEKTMRESPNMKVMDIREKLSRKWNVAIS</sequence>
<proteinExistence type="predicted"/>
<dbReference type="Pfam" id="PF03108">
    <property type="entry name" value="DBD_Tnp_Mut"/>
    <property type="match status" value="1"/>
</dbReference>
<dbReference type="AlphaFoldDB" id="A0AAQ3NPT2"/>
<organism evidence="4 5">
    <name type="scientific">Vigna mungo</name>
    <name type="common">Black gram</name>
    <name type="synonym">Phaseolus mungo</name>
    <dbReference type="NCBI Taxonomy" id="3915"/>
    <lineage>
        <taxon>Eukaryota</taxon>
        <taxon>Viridiplantae</taxon>
        <taxon>Streptophyta</taxon>
        <taxon>Embryophyta</taxon>
        <taxon>Tracheophyta</taxon>
        <taxon>Spermatophyta</taxon>
        <taxon>Magnoliopsida</taxon>
        <taxon>eudicotyledons</taxon>
        <taxon>Gunneridae</taxon>
        <taxon>Pentapetalae</taxon>
        <taxon>rosids</taxon>
        <taxon>fabids</taxon>
        <taxon>Fabales</taxon>
        <taxon>Fabaceae</taxon>
        <taxon>Papilionoideae</taxon>
        <taxon>50 kb inversion clade</taxon>
        <taxon>NPAAA clade</taxon>
        <taxon>indigoferoid/millettioid clade</taxon>
        <taxon>Phaseoleae</taxon>
        <taxon>Vigna</taxon>
    </lineage>
</organism>
<feature type="domain" description="PB1-like" evidence="3">
    <location>
        <begin position="281"/>
        <end position="362"/>
    </location>
</feature>
<protein>
    <recommendedName>
        <fullName evidence="6">Transposase MuDR plant domain-containing protein</fullName>
    </recommendedName>
</protein>
<dbReference type="Pfam" id="PF26130">
    <property type="entry name" value="PB1-like"/>
    <property type="match status" value="1"/>
</dbReference>
<gene>
    <name evidence="4" type="ORF">V8G54_016972</name>
</gene>
<dbReference type="EMBL" id="CP144696">
    <property type="protein sequence ID" value="WVZ12442.1"/>
    <property type="molecule type" value="Genomic_DNA"/>
</dbReference>
<evidence type="ECO:0000313" key="4">
    <source>
        <dbReference type="EMBL" id="WVZ12442.1"/>
    </source>
</evidence>
<evidence type="ECO:0000313" key="5">
    <source>
        <dbReference type="Proteomes" id="UP001374535"/>
    </source>
</evidence>
<name>A0AAQ3NPT2_VIGMU</name>
<accession>A0AAQ3NPT2</accession>
<reference evidence="4 5" key="1">
    <citation type="journal article" date="2023" name="Life. Sci Alliance">
        <title>Evolutionary insights into 3D genome organization and epigenetic landscape of Vigna mungo.</title>
        <authorList>
            <person name="Junaid A."/>
            <person name="Singh B."/>
            <person name="Bhatia S."/>
        </authorList>
    </citation>
    <scope>NUCLEOTIDE SEQUENCE [LARGE SCALE GENOMIC DNA]</scope>
    <source>
        <strain evidence="4">Urdbean</strain>
    </source>
</reference>
<evidence type="ECO:0000259" key="2">
    <source>
        <dbReference type="Pfam" id="PF03108"/>
    </source>
</evidence>
<dbReference type="PANTHER" id="PTHR31973:SF187">
    <property type="entry name" value="MUTATOR TRANSPOSASE MUDRA PROTEIN"/>
    <property type="match status" value="1"/>
</dbReference>
<feature type="domain" description="Transposase MuDR plant" evidence="2">
    <location>
        <begin position="615"/>
        <end position="671"/>
    </location>
</feature>
<dbReference type="Proteomes" id="UP001374535">
    <property type="component" value="Chromosome 5"/>
</dbReference>
<feature type="region of interest" description="Disordered" evidence="1">
    <location>
        <begin position="496"/>
        <end position="526"/>
    </location>
</feature>
<dbReference type="PANTHER" id="PTHR31973">
    <property type="entry name" value="POLYPROTEIN, PUTATIVE-RELATED"/>
    <property type="match status" value="1"/>
</dbReference>
<evidence type="ECO:0000259" key="3">
    <source>
        <dbReference type="Pfam" id="PF26130"/>
    </source>
</evidence>
<keyword evidence="5" id="KW-1185">Reference proteome</keyword>